<reference evidence="2" key="1">
    <citation type="journal article" date="2020" name="Nature">
        <title>Giant virus diversity and host interactions through global metagenomics.</title>
        <authorList>
            <person name="Schulz F."/>
            <person name="Roux S."/>
            <person name="Paez-Espino D."/>
            <person name="Jungbluth S."/>
            <person name="Walsh D.A."/>
            <person name="Denef V.J."/>
            <person name="McMahon K.D."/>
            <person name="Konstantinidis K.T."/>
            <person name="Eloe-Fadrosh E.A."/>
            <person name="Kyrpides N.C."/>
            <person name="Woyke T."/>
        </authorList>
    </citation>
    <scope>NUCLEOTIDE SEQUENCE</scope>
    <source>
        <strain evidence="2">GVMAG-S-1016713-123</strain>
    </source>
</reference>
<feature type="compositionally biased region" description="Basic residues" evidence="1">
    <location>
        <begin position="152"/>
        <end position="192"/>
    </location>
</feature>
<name>A0A6C0LV10_9ZZZZ</name>
<accession>A0A6C0LV10</accession>
<sequence length="192" mass="22423">MSSSVDREFKKMMDRKQVVLLGIHSLIQQFNDLMKLCNDSDLRRKYPECCTDINTKMNKLTTTNERLSKEYNDTIKPGALVQTHIHTMNVLKQYVQNNLDEGFKLYELINNRYDLLTKTNPSDIPNTINNLNTSLSFAASFDLPAVPTHTPVPRKKGGKRKSSRRKSNKRKSNRRKSSRRKSNRRKSSRRKY</sequence>
<evidence type="ECO:0000313" key="2">
    <source>
        <dbReference type="EMBL" id="QHU34457.1"/>
    </source>
</evidence>
<organism evidence="2">
    <name type="scientific">viral metagenome</name>
    <dbReference type="NCBI Taxonomy" id="1070528"/>
    <lineage>
        <taxon>unclassified sequences</taxon>
        <taxon>metagenomes</taxon>
        <taxon>organismal metagenomes</taxon>
    </lineage>
</organism>
<evidence type="ECO:0000256" key="1">
    <source>
        <dbReference type="SAM" id="MobiDB-lite"/>
    </source>
</evidence>
<proteinExistence type="predicted"/>
<protein>
    <submittedName>
        <fullName evidence="2">Uncharacterized protein</fullName>
    </submittedName>
</protein>
<dbReference type="EMBL" id="MN740571">
    <property type="protein sequence ID" value="QHU34457.1"/>
    <property type="molecule type" value="Genomic_DNA"/>
</dbReference>
<feature type="region of interest" description="Disordered" evidence="1">
    <location>
        <begin position="144"/>
        <end position="192"/>
    </location>
</feature>
<dbReference type="AlphaFoldDB" id="A0A6C0LV10"/>